<proteinExistence type="predicted"/>
<dbReference type="EMBL" id="CP040899">
    <property type="protein sequence ID" value="QDB79219.1"/>
    <property type="molecule type" value="Genomic_DNA"/>
</dbReference>
<feature type="transmembrane region" description="Helical" evidence="1">
    <location>
        <begin position="80"/>
        <end position="103"/>
    </location>
</feature>
<dbReference type="Pfam" id="PF19865">
    <property type="entry name" value="DUF6338"/>
    <property type="match status" value="1"/>
</dbReference>
<dbReference type="Proteomes" id="UP000313948">
    <property type="component" value="Chromosome"/>
</dbReference>
<feature type="transmembrane region" description="Helical" evidence="1">
    <location>
        <begin position="45"/>
        <end position="68"/>
    </location>
</feature>
<feature type="transmembrane region" description="Helical" evidence="1">
    <location>
        <begin position="6"/>
        <end position="24"/>
    </location>
</feature>
<keyword evidence="1" id="KW-1133">Transmembrane helix</keyword>
<accession>A0ABX5VL65</accession>
<evidence type="ECO:0000313" key="2">
    <source>
        <dbReference type="EMBL" id="QDB79219.1"/>
    </source>
</evidence>
<reference evidence="2 3" key="1">
    <citation type="submission" date="2019-05" db="EMBL/GenBank/DDBJ databases">
        <title>Georgenia *** sp. nov., and Georgenia *** sp. nov., isolated from the intestinal contents of plateau pika (Ochotona curzoniae) in the Qinghai-Tibet plateau of China.</title>
        <authorList>
            <person name="Tian Z."/>
        </authorList>
    </citation>
    <scope>NUCLEOTIDE SEQUENCE [LARGE SCALE GENOMIC DNA]</scope>
    <source>
        <strain evidence="2 3">Z294</strain>
    </source>
</reference>
<dbReference type="RefSeq" id="WP_139948382.1">
    <property type="nucleotide sequence ID" value="NZ_CP040899.1"/>
</dbReference>
<evidence type="ECO:0000256" key="1">
    <source>
        <dbReference type="SAM" id="Phobius"/>
    </source>
</evidence>
<organism evidence="2 3">
    <name type="scientific">Georgenia wutianyii</name>
    <dbReference type="NCBI Taxonomy" id="2585135"/>
    <lineage>
        <taxon>Bacteria</taxon>
        <taxon>Bacillati</taxon>
        <taxon>Actinomycetota</taxon>
        <taxon>Actinomycetes</taxon>
        <taxon>Micrococcales</taxon>
        <taxon>Bogoriellaceae</taxon>
        <taxon>Georgenia</taxon>
    </lineage>
</organism>
<keyword evidence="1" id="KW-0472">Membrane</keyword>
<evidence type="ECO:0000313" key="3">
    <source>
        <dbReference type="Proteomes" id="UP000313948"/>
    </source>
</evidence>
<gene>
    <name evidence="2" type="ORF">FE251_07420</name>
</gene>
<keyword evidence="3" id="KW-1185">Reference proteome</keyword>
<sequence>MPETWMQVAVILAAVMPGFVYQVSRRKVAGPGPDEREFAVRVLRAVAASAVFAGVYAAAFGPTVVRYVREPASTFEDIRLVALAFLLLVVLVPWAAARAAVYLRTSRWFAELSATLTSRLRLRRSWNPTPSAWDYAFATVRPGWVRVRLSDGSWAGGWFGYDSFATSFPEPQELYLEVGYVMSEEGTFTAEVSAPEGVIIRCQDALVVDFIPPEN</sequence>
<keyword evidence="1" id="KW-0812">Transmembrane</keyword>
<dbReference type="InterPro" id="IPR045919">
    <property type="entry name" value="DUF6338"/>
</dbReference>
<protein>
    <submittedName>
        <fullName evidence="2">Uncharacterized protein</fullName>
    </submittedName>
</protein>
<name>A0ABX5VL65_9MICO</name>